<evidence type="ECO:0000256" key="12">
    <source>
        <dbReference type="ARBA" id="ARBA00033342"/>
    </source>
</evidence>
<keyword evidence="7 13" id="KW-0653">Protein transport</keyword>
<feature type="domain" description="Membrane insertase YidC/Oxa/ALB C-terminal" evidence="15">
    <location>
        <begin position="369"/>
        <end position="546"/>
    </location>
</feature>
<evidence type="ECO:0000256" key="1">
    <source>
        <dbReference type="ARBA" id="ARBA00004429"/>
    </source>
</evidence>
<evidence type="ECO:0000256" key="13">
    <source>
        <dbReference type="HAMAP-Rule" id="MF_01810"/>
    </source>
</evidence>
<organism evidence="17 18">
    <name type="scientific">Candidatus Tenderia electrophaga</name>
    <dbReference type="NCBI Taxonomy" id="1748243"/>
    <lineage>
        <taxon>Bacteria</taxon>
        <taxon>Pseudomonadati</taxon>
        <taxon>Pseudomonadota</taxon>
        <taxon>Gammaproteobacteria</taxon>
        <taxon>Candidatus Tenderiales</taxon>
        <taxon>Candidatus Tenderiaceae</taxon>
        <taxon>Candidatus Tenderia</taxon>
    </lineage>
</organism>
<protein>
    <recommendedName>
        <fullName evidence="3 13">Membrane protein insertase YidC</fullName>
    </recommendedName>
    <alternativeName>
        <fullName evidence="12 13">Foldase YidC</fullName>
    </alternativeName>
    <alternativeName>
        <fullName evidence="11 13">Membrane integrase YidC</fullName>
    </alternativeName>
    <alternativeName>
        <fullName evidence="13">Membrane protein YidC</fullName>
    </alternativeName>
</protein>
<evidence type="ECO:0000313" key="18">
    <source>
        <dbReference type="Proteomes" id="UP000055136"/>
    </source>
</evidence>
<feature type="transmembrane region" description="Helical" evidence="13">
    <location>
        <begin position="432"/>
        <end position="455"/>
    </location>
</feature>
<keyword evidence="10 13" id="KW-0143">Chaperone</keyword>
<name>A0A0S2TGG9_9GAMM</name>
<dbReference type="InterPro" id="IPR019998">
    <property type="entry name" value="Membr_insert_YidC"/>
</dbReference>
<keyword evidence="9 13" id="KW-0472">Membrane</keyword>
<evidence type="ECO:0000256" key="2">
    <source>
        <dbReference type="ARBA" id="ARBA00010527"/>
    </source>
</evidence>
<dbReference type="KEGG" id="tee:Tel_14415"/>
<evidence type="ECO:0000256" key="8">
    <source>
        <dbReference type="ARBA" id="ARBA00022989"/>
    </source>
</evidence>
<dbReference type="EMBL" id="CP013099">
    <property type="protein sequence ID" value="ALP54238.1"/>
    <property type="molecule type" value="Genomic_DNA"/>
</dbReference>
<evidence type="ECO:0000256" key="6">
    <source>
        <dbReference type="ARBA" id="ARBA00022692"/>
    </source>
</evidence>
<dbReference type="PRINTS" id="PR01900">
    <property type="entry name" value="YIDCPROTEIN"/>
</dbReference>
<dbReference type="Pfam" id="PF02096">
    <property type="entry name" value="60KD_IMP"/>
    <property type="match status" value="1"/>
</dbReference>
<dbReference type="STRING" id="1748243.Tel_14415"/>
<proteinExistence type="inferred from homology"/>
<dbReference type="NCBIfam" id="TIGR03593">
    <property type="entry name" value="yidC_nterm"/>
    <property type="match status" value="1"/>
</dbReference>
<evidence type="ECO:0000256" key="5">
    <source>
        <dbReference type="ARBA" id="ARBA00022475"/>
    </source>
</evidence>
<evidence type="ECO:0000256" key="14">
    <source>
        <dbReference type="SAM" id="MobiDB-lite"/>
    </source>
</evidence>
<dbReference type="CDD" id="cd20070">
    <property type="entry name" value="5TM_YidC_Alb3"/>
    <property type="match status" value="1"/>
</dbReference>
<evidence type="ECO:0000259" key="15">
    <source>
        <dbReference type="Pfam" id="PF02096"/>
    </source>
</evidence>
<comment type="subcellular location">
    <subcellularLocation>
        <location evidence="1">Cell inner membrane</location>
        <topology evidence="1">Multi-pass membrane protein</topology>
    </subcellularLocation>
    <subcellularLocation>
        <location evidence="13">Cell membrane</location>
        <topology evidence="13">Multi-pass membrane protein</topology>
    </subcellularLocation>
</comment>
<dbReference type="PANTHER" id="PTHR12428:SF65">
    <property type="entry name" value="CYTOCHROME C OXIDASE ASSEMBLY PROTEIN COX18, MITOCHONDRIAL"/>
    <property type="match status" value="1"/>
</dbReference>
<dbReference type="NCBIfam" id="TIGR03592">
    <property type="entry name" value="yidC_oxa1_cterm"/>
    <property type="match status" value="1"/>
</dbReference>
<feature type="compositionally biased region" description="Low complexity" evidence="14">
    <location>
        <begin position="60"/>
        <end position="74"/>
    </location>
</feature>
<dbReference type="GO" id="GO:0051205">
    <property type="term" value="P:protein insertion into membrane"/>
    <property type="evidence" value="ECO:0007669"/>
    <property type="project" value="TreeGrafter"/>
</dbReference>
<dbReference type="Gene3D" id="2.70.98.90">
    <property type="match status" value="1"/>
</dbReference>
<comment type="similarity">
    <text evidence="2 13">Belongs to the OXA1/ALB3/YidC family. Type 1 subfamily.</text>
</comment>
<dbReference type="PRINTS" id="PR00701">
    <property type="entry name" value="60KDINNERMP"/>
</dbReference>
<evidence type="ECO:0000256" key="11">
    <source>
        <dbReference type="ARBA" id="ARBA00033245"/>
    </source>
</evidence>
<evidence type="ECO:0000256" key="10">
    <source>
        <dbReference type="ARBA" id="ARBA00023186"/>
    </source>
</evidence>
<feature type="domain" description="Membrane insertase YidC N-terminal" evidence="16">
    <location>
        <begin position="84"/>
        <end position="358"/>
    </location>
</feature>
<evidence type="ECO:0000256" key="4">
    <source>
        <dbReference type="ARBA" id="ARBA00022448"/>
    </source>
</evidence>
<dbReference type="CDD" id="cd19961">
    <property type="entry name" value="EcYidC-like_peri"/>
    <property type="match status" value="1"/>
</dbReference>
<feature type="transmembrane region" description="Helical" evidence="13">
    <location>
        <begin position="369"/>
        <end position="390"/>
    </location>
</feature>
<dbReference type="PANTHER" id="PTHR12428">
    <property type="entry name" value="OXA1"/>
    <property type="match status" value="1"/>
</dbReference>
<dbReference type="InterPro" id="IPR028053">
    <property type="entry name" value="Membr_insert_YidC_N"/>
</dbReference>
<keyword evidence="8 13" id="KW-1133">Transmembrane helix</keyword>
<comment type="subunit">
    <text evidence="13">Interacts with the Sec translocase complex via SecD. Specifically interacts with transmembrane segments of nascent integral membrane proteins during membrane integration.</text>
</comment>
<comment type="caution">
    <text evidence="13">Lacks conserved residue(s) required for the propagation of feature annotation.</text>
</comment>
<dbReference type="HAMAP" id="MF_01810">
    <property type="entry name" value="YidC_type1"/>
    <property type="match status" value="1"/>
</dbReference>
<keyword evidence="5 13" id="KW-1003">Cell membrane</keyword>
<gene>
    <name evidence="13" type="primary">yidC</name>
    <name evidence="17" type="ORF">Tel_14415</name>
</gene>
<evidence type="ECO:0000313" key="17">
    <source>
        <dbReference type="EMBL" id="ALP54238.1"/>
    </source>
</evidence>
<dbReference type="Proteomes" id="UP000055136">
    <property type="component" value="Chromosome"/>
</dbReference>
<keyword evidence="18" id="KW-1185">Reference proteome</keyword>
<keyword evidence="6 13" id="KW-0812">Transmembrane</keyword>
<dbReference type="InterPro" id="IPR001708">
    <property type="entry name" value="YidC/ALB3/OXA1/COX18"/>
</dbReference>
<dbReference type="NCBIfam" id="NF002352">
    <property type="entry name" value="PRK01318.1-3"/>
    <property type="match status" value="1"/>
</dbReference>
<keyword evidence="4 13" id="KW-0813">Transport</keyword>
<evidence type="ECO:0000256" key="7">
    <source>
        <dbReference type="ARBA" id="ARBA00022927"/>
    </source>
</evidence>
<dbReference type="InterPro" id="IPR047196">
    <property type="entry name" value="YidC_ALB_C"/>
</dbReference>
<dbReference type="InterPro" id="IPR028055">
    <property type="entry name" value="YidC/Oxa/ALB_C"/>
</dbReference>
<reference evidence="17" key="1">
    <citation type="submission" date="2015-10" db="EMBL/GenBank/DDBJ databases">
        <title>Description of Candidatus Tenderia electrophaga gen. nov, sp. nov., an Uncultivated Electroautotroph from a Biocathode Enrichment.</title>
        <authorList>
            <person name="Eddie B.J."/>
            <person name="Malanoski A.P."/>
            <person name="Wang Z."/>
            <person name="Hall R.J."/>
            <person name="Oh S.D."/>
            <person name="Heiner C."/>
            <person name="Lin B."/>
            <person name="Strycharz-Glaven S.M."/>
        </authorList>
    </citation>
    <scope>NUCLEOTIDE SEQUENCE [LARGE SCALE GENOMIC DNA]</scope>
    <source>
        <strain evidence="17">NRL1</strain>
    </source>
</reference>
<evidence type="ECO:0000256" key="3">
    <source>
        <dbReference type="ARBA" id="ARBA00015325"/>
    </source>
</evidence>
<dbReference type="GO" id="GO:0015031">
    <property type="term" value="P:protein transport"/>
    <property type="evidence" value="ECO:0007669"/>
    <property type="project" value="UniProtKB-KW"/>
</dbReference>
<evidence type="ECO:0000259" key="16">
    <source>
        <dbReference type="Pfam" id="PF14849"/>
    </source>
</evidence>
<dbReference type="Pfam" id="PF14849">
    <property type="entry name" value="YidC_periplas"/>
    <property type="match status" value="1"/>
</dbReference>
<comment type="function">
    <text evidence="13">Required for the insertion and/or proper folding and/or complex formation of integral membrane proteins into the membrane. Involved in integration of membrane proteins that insert both dependently and independently of the Sec translocase complex, as well as at least some lipoproteins. Aids folding of multispanning membrane proteins.</text>
</comment>
<sequence length="557" mass="62601">MDNQRLILFFALAFILFLTWEAWQADYGPQPVAGSQVESTGGAPTAEVPKDVPIAQQPHSDSAAKADTPAAPDTGMEASPANQRIHVRTDTFDIEIDTRGGDIREADLLDYPVASDKPDEPFRLLKDTLPNLFVAQTGLLSDSAAPDHYANFTAQRSDYELAPGQDELRVPLVWQDDSGIKVTKTLVFYRGSHVIDVEQTIENNSADAWQGRQYRQLQRSRPDGSGESAFIYTYTGGVIYSEAEKYEKIEFDDMAEQSLSRDINGGWAAMIQHYFLGAIIPPPDQTNHFYTKAPGDDRFVLGLVSPSESVAPGQSASFTTRFFVGPKEQDVLEDLAEGLDLTVDYGMLTVIAKPLFWVLDWFHGLFGNWGWAIIMVTLIIKLIFYPLSAASYRSMANMRKFAPKMQQLKERYGDDRQRMSQAMMELYKKEKINPLGGCLPMIVQIPVFIALYWVLLESVELRQAPFILWIQDLSIRDPYYVLPLLMGVSMFVQQKLNPPPPDPVQAKVMMALPIIFTLFFAFFPAGLVLYWLANSVLSVAQQWYITAKIEKAAETKK</sequence>
<evidence type="ECO:0000256" key="9">
    <source>
        <dbReference type="ARBA" id="ARBA00023136"/>
    </source>
</evidence>
<dbReference type="AlphaFoldDB" id="A0A0S2TGG9"/>
<accession>A0A0S2TGG9</accession>
<feature type="transmembrane region" description="Helical" evidence="13">
    <location>
        <begin position="508"/>
        <end position="533"/>
    </location>
</feature>
<dbReference type="GO" id="GO:0005886">
    <property type="term" value="C:plasma membrane"/>
    <property type="evidence" value="ECO:0007669"/>
    <property type="project" value="UniProtKB-SubCell"/>
</dbReference>
<dbReference type="InterPro" id="IPR038221">
    <property type="entry name" value="YidC_periplasmic_sf"/>
</dbReference>
<feature type="region of interest" description="Disordered" evidence="14">
    <location>
        <begin position="56"/>
        <end position="84"/>
    </location>
</feature>
<dbReference type="GO" id="GO:0032977">
    <property type="term" value="F:membrane insertase activity"/>
    <property type="evidence" value="ECO:0007669"/>
    <property type="project" value="InterPro"/>
</dbReference>